<protein>
    <submittedName>
        <fullName evidence="10">ABC transporter transmembrane domain-containing protein</fullName>
    </submittedName>
</protein>
<dbReference type="InterPro" id="IPR036640">
    <property type="entry name" value="ABC1_TM_sf"/>
</dbReference>
<dbReference type="PROSITE" id="PS00211">
    <property type="entry name" value="ABC_TRANSPORTER_1"/>
    <property type="match status" value="1"/>
</dbReference>
<organism evidence="10 11">
    <name type="scientific">Paenibacillus residui</name>
    <dbReference type="NCBI Taxonomy" id="629724"/>
    <lineage>
        <taxon>Bacteria</taxon>
        <taxon>Bacillati</taxon>
        <taxon>Bacillota</taxon>
        <taxon>Bacilli</taxon>
        <taxon>Bacillales</taxon>
        <taxon>Paenibacillaceae</taxon>
        <taxon>Paenibacillus</taxon>
    </lineage>
</organism>
<dbReference type="SUPFAM" id="SSF90123">
    <property type="entry name" value="ABC transporter transmembrane region"/>
    <property type="match status" value="1"/>
</dbReference>
<feature type="domain" description="ABC transporter" evidence="8">
    <location>
        <begin position="338"/>
        <end position="571"/>
    </location>
</feature>
<feature type="transmembrane region" description="Helical" evidence="7">
    <location>
        <begin position="135"/>
        <end position="156"/>
    </location>
</feature>
<feature type="transmembrane region" description="Helical" evidence="7">
    <location>
        <begin position="248"/>
        <end position="268"/>
    </location>
</feature>
<evidence type="ECO:0000256" key="7">
    <source>
        <dbReference type="SAM" id="Phobius"/>
    </source>
</evidence>
<evidence type="ECO:0000256" key="4">
    <source>
        <dbReference type="ARBA" id="ARBA00022840"/>
    </source>
</evidence>
<dbReference type="PROSITE" id="PS50929">
    <property type="entry name" value="ABC_TM1F"/>
    <property type="match status" value="1"/>
</dbReference>
<evidence type="ECO:0000313" key="10">
    <source>
        <dbReference type="EMBL" id="MFD0868202.1"/>
    </source>
</evidence>
<keyword evidence="2 7" id="KW-0812">Transmembrane</keyword>
<proteinExistence type="predicted"/>
<keyword evidence="6 7" id="KW-0472">Membrane</keyword>
<evidence type="ECO:0000259" key="9">
    <source>
        <dbReference type="PROSITE" id="PS50929"/>
    </source>
</evidence>
<dbReference type="Proteomes" id="UP001597120">
    <property type="component" value="Unassembled WGS sequence"/>
</dbReference>
<feature type="transmembrane region" description="Helical" evidence="7">
    <location>
        <begin position="162"/>
        <end position="179"/>
    </location>
</feature>
<dbReference type="RefSeq" id="WP_379286088.1">
    <property type="nucleotide sequence ID" value="NZ_JBHTIU010000010.1"/>
</dbReference>
<comment type="subcellular location">
    <subcellularLocation>
        <location evidence="1">Cell membrane</location>
        <topology evidence="1">Multi-pass membrane protein</topology>
    </subcellularLocation>
</comment>
<dbReference type="InterPro" id="IPR027417">
    <property type="entry name" value="P-loop_NTPase"/>
</dbReference>
<gene>
    <name evidence="10" type="ORF">ACFQ03_03505</name>
</gene>
<reference evidence="11" key="1">
    <citation type="journal article" date="2019" name="Int. J. Syst. Evol. Microbiol.">
        <title>The Global Catalogue of Microorganisms (GCM) 10K type strain sequencing project: providing services to taxonomists for standard genome sequencing and annotation.</title>
        <authorList>
            <consortium name="The Broad Institute Genomics Platform"/>
            <consortium name="The Broad Institute Genome Sequencing Center for Infectious Disease"/>
            <person name="Wu L."/>
            <person name="Ma J."/>
        </authorList>
    </citation>
    <scope>NUCLEOTIDE SEQUENCE [LARGE SCALE GENOMIC DNA]</scope>
    <source>
        <strain evidence="11">CCUG 57263</strain>
    </source>
</reference>
<dbReference type="Gene3D" id="3.40.50.300">
    <property type="entry name" value="P-loop containing nucleotide triphosphate hydrolases"/>
    <property type="match status" value="1"/>
</dbReference>
<keyword evidence="11" id="KW-1185">Reference proteome</keyword>
<feature type="transmembrane region" description="Helical" evidence="7">
    <location>
        <begin position="18"/>
        <end position="39"/>
    </location>
</feature>
<evidence type="ECO:0000256" key="6">
    <source>
        <dbReference type="ARBA" id="ARBA00023136"/>
    </source>
</evidence>
<dbReference type="Gene3D" id="1.20.1560.10">
    <property type="entry name" value="ABC transporter type 1, transmembrane domain"/>
    <property type="match status" value="1"/>
</dbReference>
<dbReference type="Pfam" id="PF00005">
    <property type="entry name" value="ABC_tran"/>
    <property type="match status" value="1"/>
</dbReference>
<evidence type="ECO:0000256" key="2">
    <source>
        <dbReference type="ARBA" id="ARBA00022692"/>
    </source>
</evidence>
<dbReference type="SMART" id="SM00382">
    <property type="entry name" value="AAA"/>
    <property type="match status" value="1"/>
</dbReference>
<evidence type="ECO:0000259" key="8">
    <source>
        <dbReference type="PROSITE" id="PS50893"/>
    </source>
</evidence>
<dbReference type="Pfam" id="PF00664">
    <property type="entry name" value="ABC_membrane"/>
    <property type="match status" value="1"/>
</dbReference>
<dbReference type="PROSITE" id="PS50893">
    <property type="entry name" value="ABC_TRANSPORTER_2"/>
    <property type="match status" value="1"/>
</dbReference>
<dbReference type="SUPFAM" id="SSF52540">
    <property type="entry name" value="P-loop containing nucleoside triphosphate hydrolases"/>
    <property type="match status" value="1"/>
</dbReference>
<dbReference type="InterPro" id="IPR003439">
    <property type="entry name" value="ABC_transporter-like_ATP-bd"/>
</dbReference>
<feature type="domain" description="ABC transmembrane type-1" evidence="9">
    <location>
        <begin position="19"/>
        <end position="303"/>
    </location>
</feature>
<sequence length="591" mass="65454">MRVFIDLMWFFRMEKARYLGGIFTLIVVSLLILLPPYIIGVMVDGIAAGTLTGSEMFGWLALLAVIAGLMYVLRYVWRVMIYGSAARLSQVLRNRLYQHFTGLSPRFYQQKRTGDLMAHATNDILAIELTAGEGVLTLVDSLVMGLMVVATMAVFIDWKLTIVALLPMPFIAWSTSYYGNLLHERFHAAQAAFSTLNDKVQENISGIRVVKAFGQEEEEKKGFNRLSEQAVEKNVAVAKVDALFDPTISLIVGLSFFLSVAYGAKLVVDGQLTLGELTQFTIYLGHLIWPMLAIGYLFNIMERGRASYERVQSLLNTKSEVQEREGASSESPCGDLTVEIDSFRYPGYSEPALTGISFRLGRGKTLGIVGRLGSGKSTLLRLLLREFDLNDGDIAIGGKSIYDFRLEALRRAIGYVPQEHVLFSATIAENIAFGRPEATAEEIEAAARIAAVHDDIVRFPDGYDTVVGERGVTLSGGQKQRLSIARALLLRPELLLLDDALSAVDARTEKAIIDSLREDRHNSTTLIAAHRLSAVERADLILVLEEGRLIEQGTHDELMAADGWYAQMYRRQQLESLVLQGGAEHGRPPLD</sequence>
<evidence type="ECO:0000313" key="11">
    <source>
        <dbReference type="Proteomes" id="UP001597120"/>
    </source>
</evidence>
<dbReference type="EMBL" id="JBHTIU010000010">
    <property type="protein sequence ID" value="MFD0868202.1"/>
    <property type="molecule type" value="Genomic_DNA"/>
</dbReference>
<dbReference type="InterPro" id="IPR017871">
    <property type="entry name" value="ABC_transporter-like_CS"/>
</dbReference>
<comment type="caution">
    <text evidence="10">The sequence shown here is derived from an EMBL/GenBank/DDBJ whole genome shotgun (WGS) entry which is preliminary data.</text>
</comment>
<evidence type="ECO:0000256" key="5">
    <source>
        <dbReference type="ARBA" id="ARBA00022989"/>
    </source>
</evidence>
<accession>A0ABW3D749</accession>
<dbReference type="PANTHER" id="PTHR43394:SF1">
    <property type="entry name" value="ATP-BINDING CASSETTE SUB-FAMILY B MEMBER 10, MITOCHONDRIAL"/>
    <property type="match status" value="1"/>
</dbReference>
<keyword evidence="5 7" id="KW-1133">Transmembrane helix</keyword>
<dbReference type="InterPro" id="IPR011527">
    <property type="entry name" value="ABC1_TM_dom"/>
</dbReference>
<keyword evidence="4" id="KW-0067">ATP-binding</keyword>
<feature type="transmembrane region" description="Helical" evidence="7">
    <location>
        <begin position="59"/>
        <end position="77"/>
    </location>
</feature>
<dbReference type="InterPro" id="IPR039421">
    <property type="entry name" value="Type_1_exporter"/>
</dbReference>
<evidence type="ECO:0000256" key="1">
    <source>
        <dbReference type="ARBA" id="ARBA00004651"/>
    </source>
</evidence>
<dbReference type="CDD" id="cd18541">
    <property type="entry name" value="ABC_6TM_TmrB_like"/>
    <property type="match status" value="1"/>
</dbReference>
<feature type="transmembrane region" description="Helical" evidence="7">
    <location>
        <begin position="280"/>
        <end position="300"/>
    </location>
</feature>
<dbReference type="PANTHER" id="PTHR43394">
    <property type="entry name" value="ATP-DEPENDENT PERMEASE MDL1, MITOCHONDRIAL"/>
    <property type="match status" value="1"/>
</dbReference>
<evidence type="ECO:0000256" key="3">
    <source>
        <dbReference type="ARBA" id="ARBA00022741"/>
    </source>
</evidence>
<keyword evidence="3" id="KW-0547">Nucleotide-binding</keyword>
<name>A0ABW3D749_9BACL</name>
<dbReference type="InterPro" id="IPR003593">
    <property type="entry name" value="AAA+_ATPase"/>
</dbReference>